<dbReference type="Proteomes" id="UP000555546">
    <property type="component" value="Unassembled WGS sequence"/>
</dbReference>
<protein>
    <submittedName>
        <fullName evidence="2">Uncharacterized protein</fullName>
    </submittedName>
</protein>
<keyword evidence="1" id="KW-0812">Transmembrane</keyword>
<dbReference type="EMBL" id="JACIJG010000026">
    <property type="protein sequence ID" value="MBB5704267.1"/>
    <property type="molecule type" value="Genomic_DNA"/>
</dbReference>
<keyword evidence="1" id="KW-1133">Transmembrane helix</keyword>
<gene>
    <name evidence="2" type="ORF">FHS76_004184</name>
</gene>
<evidence type="ECO:0000313" key="2">
    <source>
        <dbReference type="EMBL" id="MBB5704267.1"/>
    </source>
</evidence>
<proteinExistence type="predicted"/>
<organism evidence="2 3">
    <name type="scientific">Brucella daejeonensis</name>
    <dbReference type="NCBI Taxonomy" id="659015"/>
    <lineage>
        <taxon>Bacteria</taxon>
        <taxon>Pseudomonadati</taxon>
        <taxon>Pseudomonadota</taxon>
        <taxon>Alphaproteobacteria</taxon>
        <taxon>Hyphomicrobiales</taxon>
        <taxon>Brucellaceae</taxon>
        <taxon>Brucella/Ochrobactrum group</taxon>
        <taxon>Brucella</taxon>
    </lineage>
</organism>
<dbReference type="AlphaFoldDB" id="A0A7W9B125"/>
<keyword evidence="1" id="KW-0472">Membrane</keyword>
<accession>A0A7W9B125</accession>
<evidence type="ECO:0000313" key="3">
    <source>
        <dbReference type="Proteomes" id="UP000555546"/>
    </source>
</evidence>
<keyword evidence="3" id="KW-1185">Reference proteome</keyword>
<feature type="transmembrane region" description="Helical" evidence="1">
    <location>
        <begin position="20"/>
        <end position="39"/>
    </location>
</feature>
<reference evidence="2 3" key="1">
    <citation type="submission" date="2020-08" db="EMBL/GenBank/DDBJ databases">
        <title>Genomic Encyclopedia of Type Strains, Phase IV (KMG-IV): sequencing the most valuable type-strain genomes for metagenomic binning, comparative biology and taxonomic classification.</title>
        <authorList>
            <person name="Goeker M."/>
        </authorList>
    </citation>
    <scope>NUCLEOTIDE SEQUENCE [LARGE SCALE GENOMIC DNA]</scope>
    <source>
        <strain evidence="2 3">DSM 26944</strain>
    </source>
</reference>
<evidence type="ECO:0000256" key="1">
    <source>
        <dbReference type="SAM" id="Phobius"/>
    </source>
</evidence>
<sequence>MTVQSLFEAAIATTVGPERAIALIVVLLAIGAFFGWLTAT</sequence>
<comment type="caution">
    <text evidence="2">The sequence shown here is derived from an EMBL/GenBank/DDBJ whole genome shotgun (WGS) entry which is preliminary data.</text>
</comment>
<name>A0A7W9B125_9HYPH</name>